<dbReference type="SUPFAM" id="SSF46894">
    <property type="entry name" value="C-terminal effector domain of the bipartite response regulators"/>
    <property type="match status" value="1"/>
</dbReference>
<name>A0ABS2WNV1_9BACT</name>
<evidence type="ECO:0000256" key="2">
    <source>
        <dbReference type="ARBA" id="ARBA00023012"/>
    </source>
</evidence>
<dbReference type="InterPro" id="IPR001867">
    <property type="entry name" value="OmpR/PhoB-type_DNA-bd"/>
</dbReference>
<dbReference type="PROSITE" id="PS50110">
    <property type="entry name" value="RESPONSE_REGULATORY"/>
    <property type="match status" value="1"/>
</dbReference>
<evidence type="ECO:0000256" key="3">
    <source>
        <dbReference type="ARBA" id="ARBA00023125"/>
    </source>
</evidence>
<dbReference type="PANTHER" id="PTHR48111:SF40">
    <property type="entry name" value="PHOSPHATE REGULON TRANSCRIPTIONAL REGULATORY PROTEIN PHOB"/>
    <property type="match status" value="1"/>
</dbReference>
<dbReference type="InterPro" id="IPR016032">
    <property type="entry name" value="Sig_transdc_resp-reg_C-effctor"/>
</dbReference>
<evidence type="ECO:0000256" key="4">
    <source>
        <dbReference type="PROSITE-ProRule" id="PRU00169"/>
    </source>
</evidence>
<dbReference type="PANTHER" id="PTHR48111">
    <property type="entry name" value="REGULATOR OF RPOS"/>
    <property type="match status" value="1"/>
</dbReference>
<keyword evidence="9" id="KW-1185">Reference proteome</keyword>
<dbReference type="Gene3D" id="1.10.10.10">
    <property type="entry name" value="Winged helix-like DNA-binding domain superfamily/Winged helix DNA-binding domain"/>
    <property type="match status" value="1"/>
</dbReference>
<dbReference type="SUPFAM" id="SSF52172">
    <property type="entry name" value="CheY-like"/>
    <property type="match status" value="1"/>
</dbReference>
<feature type="domain" description="Response regulatory" evidence="6">
    <location>
        <begin position="3"/>
        <end position="118"/>
    </location>
</feature>
<evidence type="ECO:0000259" key="7">
    <source>
        <dbReference type="PROSITE" id="PS51755"/>
    </source>
</evidence>
<sequence length="228" mass="25757">MYKILIVEDEAIAAEYLRMVLEKRGWSVVGVVDNGADALEAIREFSPHLVLMDIMIRGPKSGCEVAMDIRSISHCSIVFLTAYANEEMIRYAMDVEADGYIVKPYDEKEIIATLSLLSAKANRGFGLKVSKIIGGFYFNHETNLLYKETEVVKVGPKGLKLIQLLCNNKNGCVRYEALYAAMWDGEINLKKLQMVVYRVREVCGVDFIENINGVGYRIKRNHALEPPR</sequence>
<dbReference type="InterPro" id="IPR011006">
    <property type="entry name" value="CheY-like_superfamily"/>
</dbReference>
<protein>
    <submittedName>
        <fullName evidence="8">Response regulator</fullName>
    </submittedName>
</protein>
<keyword evidence="3 5" id="KW-0238">DNA-binding</keyword>
<evidence type="ECO:0000256" key="5">
    <source>
        <dbReference type="PROSITE-ProRule" id="PRU01091"/>
    </source>
</evidence>
<reference evidence="8 9" key="3">
    <citation type="submission" date="2021-02" db="EMBL/GenBank/DDBJ databases">
        <authorList>
            <person name="Merkel A.Y."/>
        </authorList>
    </citation>
    <scope>NUCLEOTIDE SEQUENCE [LARGE SCALE GENOMIC DNA]</scope>
    <source>
        <strain evidence="8 9">T05b</strain>
    </source>
</reference>
<comment type="caution">
    <text evidence="8">The sequence shown here is derived from an EMBL/GenBank/DDBJ whole genome shotgun (WGS) entry which is preliminary data.</text>
</comment>
<accession>A0ABS2WNV1</accession>
<dbReference type="Gene3D" id="3.40.50.2300">
    <property type="match status" value="1"/>
</dbReference>
<dbReference type="RefSeq" id="WP_205457791.1">
    <property type="nucleotide sequence ID" value="NZ_JAFHKK010000001.1"/>
</dbReference>
<dbReference type="InterPro" id="IPR036388">
    <property type="entry name" value="WH-like_DNA-bd_sf"/>
</dbReference>
<feature type="domain" description="OmpR/PhoB-type" evidence="7">
    <location>
        <begin position="128"/>
        <end position="220"/>
    </location>
</feature>
<dbReference type="Pfam" id="PF00072">
    <property type="entry name" value="Response_reg"/>
    <property type="match status" value="1"/>
</dbReference>
<keyword evidence="1 4" id="KW-0597">Phosphoprotein</keyword>
<keyword evidence="2" id="KW-0902">Two-component regulatory system</keyword>
<reference evidence="8 9" key="2">
    <citation type="submission" date="2021-02" db="EMBL/GenBank/DDBJ databases">
        <title>Sulfurospirillum tamanensis sp. nov.</title>
        <authorList>
            <person name="Frolova A."/>
            <person name="Merkel A."/>
            <person name="Slobodkin A."/>
        </authorList>
    </citation>
    <scope>NUCLEOTIDE SEQUENCE [LARGE SCALE GENOMIC DNA]</scope>
    <source>
        <strain evidence="8 9">T05b</strain>
    </source>
</reference>
<dbReference type="Pfam" id="PF00486">
    <property type="entry name" value="Trans_reg_C"/>
    <property type="match status" value="1"/>
</dbReference>
<organism evidence="8 9">
    <name type="scientific">Sulfurospirillum tamanense</name>
    <dbReference type="NCBI Taxonomy" id="2813362"/>
    <lineage>
        <taxon>Bacteria</taxon>
        <taxon>Pseudomonadati</taxon>
        <taxon>Campylobacterota</taxon>
        <taxon>Epsilonproteobacteria</taxon>
        <taxon>Campylobacterales</taxon>
        <taxon>Sulfurospirillaceae</taxon>
        <taxon>Sulfurospirillum</taxon>
    </lineage>
</organism>
<dbReference type="InterPro" id="IPR039420">
    <property type="entry name" value="WalR-like"/>
</dbReference>
<dbReference type="CDD" id="cd17534">
    <property type="entry name" value="REC_DC-like"/>
    <property type="match status" value="1"/>
</dbReference>
<gene>
    <name evidence="8" type="ORF">JWV37_01080</name>
</gene>
<feature type="modified residue" description="4-aspartylphosphate" evidence="4">
    <location>
        <position position="53"/>
    </location>
</feature>
<dbReference type="Proteomes" id="UP000703590">
    <property type="component" value="Unassembled WGS sequence"/>
</dbReference>
<proteinExistence type="predicted"/>
<evidence type="ECO:0000256" key="1">
    <source>
        <dbReference type="ARBA" id="ARBA00022553"/>
    </source>
</evidence>
<dbReference type="PROSITE" id="PS51755">
    <property type="entry name" value="OMPR_PHOB"/>
    <property type="match status" value="1"/>
</dbReference>
<dbReference type="SMART" id="SM00448">
    <property type="entry name" value="REC"/>
    <property type="match status" value="1"/>
</dbReference>
<evidence type="ECO:0000259" key="6">
    <source>
        <dbReference type="PROSITE" id="PS50110"/>
    </source>
</evidence>
<feature type="DNA-binding region" description="OmpR/PhoB-type" evidence="5">
    <location>
        <begin position="128"/>
        <end position="220"/>
    </location>
</feature>
<dbReference type="SMART" id="SM00862">
    <property type="entry name" value="Trans_reg_C"/>
    <property type="match status" value="1"/>
</dbReference>
<dbReference type="InterPro" id="IPR001789">
    <property type="entry name" value="Sig_transdc_resp-reg_receiver"/>
</dbReference>
<evidence type="ECO:0000313" key="8">
    <source>
        <dbReference type="EMBL" id="MBN2963361.1"/>
    </source>
</evidence>
<dbReference type="EMBL" id="JAFHKK010000001">
    <property type="protein sequence ID" value="MBN2963361.1"/>
    <property type="molecule type" value="Genomic_DNA"/>
</dbReference>
<reference evidence="9" key="1">
    <citation type="submission" date="2021-02" db="EMBL/GenBank/DDBJ databases">
        <title>Sulfurospirillum tamanensis sp. nov.</title>
        <authorList>
            <person name="Merkel A.Y."/>
        </authorList>
    </citation>
    <scope>NUCLEOTIDE SEQUENCE [LARGE SCALE GENOMIC DNA]</scope>
    <source>
        <strain evidence="9">T05b</strain>
    </source>
</reference>
<evidence type="ECO:0000313" key="9">
    <source>
        <dbReference type="Proteomes" id="UP000703590"/>
    </source>
</evidence>